<evidence type="ECO:0000259" key="1">
    <source>
        <dbReference type="Pfam" id="PF14522"/>
    </source>
</evidence>
<feature type="domain" description="Cytochrome c7-like" evidence="1">
    <location>
        <begin position="100"/>
        <end position="160"/>
    </location>
</feature>
<dbReference type="SUPFAM" id="SSF48695">
    <property type="entry name" value="Multiheme cytochromes"/>
    <property type="match status" value="1"/>
</dbReference>
<proteinExistence type="predicted"/>
<sequence>MFKILIIGGCLMFSFSSFAAEVTTLKADGIHDASGAGFSKLQEPKEALSDFPRRTDGTINWVKALDQKLISPRSNKVGDGKMTSVNLDLILKNTGSMPYVLFSHKVHTQILTCSNCHVEIFLPKQGSNFINMNNIMAGEQCGVCHGAVAFGVQNCAECHSVPSKKGALR</sequence>
<dbReference type="NCBIfam" id="TIGR04257">
    <property type="entry name" value="nanowire_3heme"/>
    <property type="match status" value="1"/>
</dbReference>
<dbReference type="Gene3D" id="3.90.10.10">
    <property type="entry name" value="Cytochrome C3"/>
    <property type="match status" value="1"/>
</dbReference>
<protein>
    <recommendedName>
        <fullName evidence="1">Cytochrome c7-like domain-containing protein</fullName>
    </recommendedName>
</protein>
<dbReference type="InterPro" id="IPR036280">
    <property type="entry name" value="Multihaem_cyt_sf"/>
</dbReference>
<accession>A0A3B0VSN0</accession>
<dbReference type="InterPro" id="IPR029467">
    <property type="entry name" value="Cyt_c7-like"/>
</dbReference>
<gene>
    <name evidence="2" type="ORF">MNBD_GAMMA03-1849</name>
</gene>
<evidence type="ECO:0000313" key="2">
    <source>
        <dbReference type="EMBL" id="VAW45961.1"/>
    </source>
</evidence>
<dbReference type="AlphaFoldDB" id="A0A3B0VSN0"/>
<dbReference type="Pfam" id="PF14522">
    <property type="entry name" value="Cytochrome_C7"/>
    <property type="match status" value="1"/>
</dbReference>
<dbReference type="EMBL" id="UOFC01000084">
    <property type="protein sequence ID" value="VAW45961.1"/>
    <property type="molecule type" value="Genomic_DNA"/>
</dbReference>
<dbReference type="InterPro" id="IPR026352">
    <property type="entry name" value="Nanowire_3heme"/>
</dbReference>
<reference evidence="2" key="1">
    <citation type="submission" date="2018-06" db="EMBL/GenBank/DDBJ databases">
        <authorList>
            <person name="Zhirakovskaya E."/>
        </authorList>
    </citation>
    <scope>NUCLEOTIDE SEQUENCE</scope>
</reference>
<organism evidence="2">
    <name type="scientific">hydrothermal vent metagenome</name>
    <dbReference type="NCBI Taxonomy" id="652676"/>
    <lineage>
        <taxon>unclassified sequences</taxon>
        <taxon>metagenomes</taxon>
        <taxon>ecological metagenomes</taxon>
    </lineage>
</organism>
<name>A0A3B0VSN0_9ZZZZ</name>